<sequence>MIKVKTFGSQFKIFHITQELTDLDAQVNEFIAKNKVRKVISVSDATTTDTSGATIGIIRVVTYEE</sequence>
<dbReference type="AlphaFoldDB" id="A0A3A4NNR6"/>
<evidence type="ECO:0000313" key="2">
    <source>
        <dbReference type="Proteomes" id="UP000265882"/>
    </source>
</evidence>
<evidence type="ECO:0008006" key="3">
    <source>
        <dbReference type="Google" id="ProtNLM"/>
    </source>
</evidence>
<name>A0A3A4NNR6_ABYX5</name>
<evidence type="ECO:0000313" key="1">
    <source>
        <dbReference type="EMBL" id="RJP20662.1"/>
    </source>
</evidence>
<gene>
    <name evidence="1" type="ORF">C4520_10930</name>
</gene>
<dbReference type="EMBL" id="QZKU01000075">
    <property type="protein sequence ID" value="RJP20662.1"/>
    <property type="molecule type" value="Genomic_DNA"/>
</dbReference>
<dbReference type="Proteomes" id="UP000265882">
    <property type="component" value="Unassembled WGS sequence"/>
</dbReference>
<reference evidence="1 2" key="1">
    <citation type="journal article" date="2017" name="ISME J.">
        <title>Energy and carbon metabolisms in a deep terrestrial subsurface fluid microbial community.</title>
        <authorList>
            <person name="Momper L."/>
            <person name="Jungbluth S.P."/>
            <person name="Lee M.D."/>
            <person name="Amend J.P."/>
        </authorList>
    </citation>
    <scope>NUCLEOTIDE SEQUENCE [LARGE SCALE GENOMIC DNA]</scope>
    <source>
        <strain evidence="1">SURF_5</strain>
    </source>
</reference>
<organism evidence="1 2">
    <name type="scientific">Abyssobacteria bacterium (strain SURF_5)</name>
    <dbReference type="NCBI Taxonomy" id="2093360"/>
    <lineage>
        <taxon>Bacteria</taxon>
        <taxon>Pseudomonadati</taxon>
        <taxon>Candidatus Hydrogenedentota</taxon>
        <taxon>Candidatus Abyssobacteria</taxon>
    </lineage>
</organism>
<protein>
    <recommendedName>
        <fullName evidence="3">DUF2758 domain-containing protein</fullName>
    </recommendedName>
</protein>
<proteinExistence type="predicted"/>
<accession>A0A3A4NNR6</accession>
<comment type="caution">
    <text evidence="1">The sequence shown here is derived from an EMBL/GenBank/DDBJ whole genome shotgun (WGS) entry which is preliminary data.</text>
</comment>